<feature type="domain" description="HTH araC/xylS-type" evidence="4">
    <location>
        <begin position="168"/>
        <end position="265"/>
    </location>
</feature>
<dbReference type="EMBL" id="JAQLOI010000003">
    <property type="protein sequence ID" value="MDB1126090.1"/>
    <property type="molecule type" value="Genomic_DNA"/>
</dbReference>
<keyword evidence="6" id="KW-1185">Reference proteome</keyword>
<dbReference type="PRINTS" id="PR00032">
    <property type="entry name" value="HTHARAC"/>
</dbReference>
<dbReference type="SMART" id="SM00342">
    <property type="entry name" value="HTH_ARAC"/>
    <property type="match status" value="1"/>
</dbReference>
<dbReference type="PANTHER" id="PTHR43280:SF2">
    <property type="entry name" value="HTH-TYPE TRANSCRIPTIONAL REGULATOR EXSA"/>
    <property type="match status" value="1"/>
</dbReference>
<gene>
    <name evidence="5" type="ORF">PGX00_21440</name>
</gene>
<name>A0ABT4YXK2_9VIBR</name>
<proteinExistence type="predicted"/>
<evidence type="ECO:0000313" key="6">
    <source>
        <dbReference type="Proteomes" id="UP001210678"/>
    </source>
</evidence>
<dbReference type="InterPro" id="IPR018060">
    <property type="entry name" value="HTH_AraC"/>
</dbReference>
<evidence type="ECO:0000313" key="5">
    <source>
        <dbReference type="EMBL" id="MDB1126090.1"/>
    </source>
</evidence>
<organism evidence="5 6">
    <name type="scientific">Vibrio algarum</name>
    <dbReference type="NCBI Taxonomy" id="3020714"/>
    <lineage>
        <taxon>Bacteria</taxon>
        <taxon>Pseudomonadati</taxon>
        <taxon>Pseudomonadota</taxon>
        <taxon>Gammaproteobacteria</taxon>
        <taxon>Vibrionales</taxon>
        <taxon>Vibrionaceae</taxon>
        <taxon>Vibrio</taxon>
    </lineage>
</organism>
<keyword evidence="2" id="KW-0238">DNA-binding</keyword>
<dbReference type="Proteomes" id="UP001210678">
    <property type="component" value="Unassembled WGS sequence"/>
</dbReference>
<dbReference type="SUPFAM" id="SSF46689">
    <property type="entry name" value="Homeodomain-like"/>
    <property type="match status" value="1"/>
</dbReference>
<evidence type="ECO:0000256" key="3">
    <source>
        <dbReference type="ARBA" id="ARBA00023163"/>
    </source>
</evidence>
<comment type="caution">
    <text evidence="5">The sequence shown here is derived from an EMBL/GenBank/DDBJ whole genome shotgun (WGS) entry which is preliminary data.</text>
</comment>
<dbReference type="PROSITE" id="PS01124">
    <property type="entry name" value="HTH_ARAC_FAMILY_2"/>
    <property type="match status" value="1"/>
</dbReference>
<accession>A0ABT4YXK2</accession>
<protein>
    <submittedName>
        <fullName evidence="5">AraC family transcriptional regulator</fullName>
    </submittedName>
</protein>
<dbReference type="InterPro" id="IPR009057">
    <property type="entry name" value="Homeodomain-like_sf"/>
</dbReference>
<keyword evidence="1" id="KW-0805">Transcription regulation</keyword>
<dbReference type="InterPro" id="IPR020449">
    <property type="entry name" value="Tscrpt_reg_AraC-type_HTH"/>
</dbReference>
<dbReference type="Pfam" id="PF12833">
    <property type="entry name" value="HTH_18"/>
    <property type="match status" value="1"/>
</dbReference>
<dbReference type="PANTHER" id="PTHR43280">
    <property type="entry name" value="ARAC-FAMILY TRANSCRIPTIONAL REGULATOR"/>
    <property type="match status" value="1"/>
</dbReference>
<evidence type="ECO:0000256" key="2">
    <source>
        <dbReference type="ARBA" id="ARBA00023125"/>
    </source>
</evidence>
<sequence>MSRIKVYKHDIFVARKATRYPTTQCGLIFVKEGQVTYKTKENLPRTLSAGDFTIYHSDRIRALESHADNGKFNADIITFEPSLFRQFCDNLHLSIAQTTDSEVHSYALNESHEIANDILTILLKAKDSGASTESMLESLAQALIYEILSIEPNFQTMVRSACDQGTAEKVIGFIEINIEGDVSLESTASFLGMSIATLKRRLAAEGLSFSQILKIKRVNHAATKLRLSNKSIAQIAIESGFKSAAHFSTAFKGVQGMTPKEFRQHVKKG</sequence>
<keyword evidence="3" id="KW-0804">Transcription</keyword>
<evidence type="ECO:0000256" key="1">
    <source>
        <dbReference type="ARBA" id="ARBA00023015"/>
    </source>
</evidence>
<evidence type="ECO:0000259" key="4">
    <source>
        <dbReference type="PROSITE" id="PS01124"/>
    </source>
</evidence>
<dbReference type="RefSeq" id="WP_272140403.1">
    <property type="nucleotide sequence ID" value="NZ_JAQLOI010000003.1"/>
</dbReference>
<reference evidence="5 6" key="1">
    <citation type="submission" date="2023-01" db="EMBL/GenBank/DDBJ databases">
        <title>Vibrio sp. KJ40-1 sp.nov, isolated from marine algae.</title>
        <authorList>
            <person name="Butt M."/>
            <person name="Kim J.M.J."/>
            <person name="Jeon C.O.C."/>
        </authorList>
    </citation>
    <scope>NUCLEOTIDE SEQUENCE [LARGE SCALE GENOMIC DNA]</scope>
    <source>
        <strain evidence="5 6">KJ40-1</strain>
    </source>
</reference>
<dbReference type="Gene3D" id="1.10.10.60">
    <property type="entry name" value="Homeodomain-like"/>
    <property type="match status" value="1"/>
</dbReference>